<organism evidence="1 2">
    <name type="scientific">Cohnella kolymensis</name>
    <dbReference type="NCBI Taxonomy" id="1590652"/>
    <lineage>
        <taxon>Bacteria</taxon>
        <taxon>Bacillati</taxon>
        <taxon>Bacillota</taxon>
        <taxon>Bacilli</taxon>
        <taxon>Bacillales</taxon>
        <taxon>Paenibacillaceae</taxon>
        <taxon>Cohnella</taxon>
    </lineage>
</organism>
<proteinExistence type="predicted"/>
<dbReference type="Proteomes" id="UP000054526">
    <property type="component" value="Unassembled WGS sequence"/>
</dbReference>
<name>A0ABR5A928_9BACL</name>
<accession>A0ABR5A928</accession>
<evidence type="ECO:0000313" key="1">
    <source>
        <dbReference type="EMBL" id="KIL37545.1"/>
    </source>
</evidence>
<reference evidence="1 2" key="1">
    <citation type="submission" date="2014-12" db="EMBL/GenBank/DDBJ databases">
        <title>Draft genome sequence of Cohnella kolymensis strain B-2846.</title>
        <authorList>
            <person name="Karlyshev A.V."/>
            <person name="Kudryashova E.B."/>
        </authorList>
    </citation>
    <scope>NUCLEOTIDE SEQUENCE [LARGE SCALE GENOMIC DNA]</scope>
    <source>
        <strain evidence="1 2">VKM B-2846</strain>
    </source>
</reference>
<gene>
    <name evidence="1" type="ORF">SD71_02690</name>
</gene>
<evidence type="ECO:0000313" key="2">
    <source>
        <dbReference type="Proteomes" id="UP000054526"/>
    </source>
</evidence>
<keyword evidence="2" id="KW-1185">Reference proteome</keyword>
<comment type="caution">
    <text evidence="1">The sequence shown here is derived from an EMBL/GenBank/DDBJ whole genome shotgun (WGS) entry which is preliminary data.</text>
</comment>
<sequence length="72" mass="8551">MEEKSTPIPLTDSEFITLLHSARQGDQEALLKLIRFFQEDVSRLIRFIRLPKEDAEQSMITEMIELFKKREL</sequence>
<dbReference type="EMBL" id="JXAL01000001">
    <property type="protein sequence ID" value="KIL37545.1"/>
    <property type="molecule type" value="Genomic_DNA"/>
</dbReference>
<evidence type="ECO:0008006" key="3">
    <source>
        <dbReference type="Google" id="ProtNLM"/>
    </source>
</evidence>
<protein>
    <recommendedName>
        <fullName evidence="3">Helix-turn-helix conjugative transposon-like domain-containing protein</fullName>
    </recommendedName>
</protein>